<keyword evidence="2" id="KW-1133">Transmembrane helix</keyword>
<evidence type="ECO:0000313" key="4">
    <source>
        <dbReference type="Proteomes" id="UP001560685"/>
    </source>
</evidence>
<dbReference type="EMBL" id="JBEHZE010000001">
    <property type="protein sequence ID" value="MEX6632265.1"/>
    <property type="molecule type" value="Genomic_DNA"/>
</dbReference>
<feature type="region of interest" description="Disordered" evidence="1">
    <location>
        <begin position="38"/>
        <end position="64"/>
    </location>
</feature>
<feature type="transmembrane region" description="Helical" evidence="2">
    <location>
        <begin position="73"/>
        <end position="95"/>
    </location>
</feature>
<comment type="caution">
    <text evidence="3">The sequence shown here is derived from an EMBL/GenBank/DDBJ whole genome shotgun (WGS) entry which is preliminary data.</text>
</comment>
<keyword evidence="4" id="KW-1185">Reference proteome</keyword>
<evidence type="ECO:0000313" key="3">
    <source>
        <dbReference type="EMBL" id="MEX6632265.1"/>
    </source>
</evidence>
<name>A0ABV3Z0F9_9PROT</name>
<evidence type="ECO:0000256" key="1">
    <source>
        <dbReference type="SAM" id="MobiDB-lite"/>
    </source>
</evidence>
<keyword evidence="2" id="KW-0812">Transmembrane</keyword>
<keyword evidence="2" id="KW-0472">Membrane</keyword>
<feature type="compositionally biased region" description="Basic and acidic residues" evidence="1">
    <location>
        <begin position="53"/>
        <end position="63"/>
    </location>
</feature>
<proteinExistence type="predicted"/>
<protein>
    <submittedName>
        <fullName evidence="3">Uncharacterized protein</fullName>
    </submittedName>
</protein>
<reference evidence="3 4" key="1">
    <citation type="submission" date="2024-05" db="EMBL/GenBank/DDBJ databases">
        <title>Three bacterial strains, DH-69, EH-24, and ECK-19 isolated from coastal sediments.</title>
        <authorList>
            <person name="Ye Y.-Q."/>
            <person name="Du Z.-J."/>
        </authorList>
    </citation>
    <scope>NUCLEOTIDE SEQUENCE [LARGE SCALE GENOMIC DNA]</scope>
    <source>
        <strain evidence="3 4">ECK-19</strain>
    </source>
</reference>
<accession>A0ABV3Z0F9</accession>
<evidence type="ECO:0000256" key="2">
    <source>
        <dbReference type="SAM" id="Phobius"/>
    </source>
</evidence>
<feature type="transmembrane region" description="Helical" evidence="2">
    <location>
        <begin position="101"/>
        <end position="121"/>
    </location>
</feature>
<organism evidence="3 4">
    <name type="scientific">Hyphococcus lacteus</name>
    <dbReference type="NCBI Taxonomy" id="3143536"/>
    <lineage>
        <taxon>Bacteria</taxon>
        <taxon>Pseudomonadati</taxon>
        <taxon>Pseudomonadota</taxon>
        <taxon>Alphaproteobacteria</taxon>
        <taxon>Parvularculales</taxon>
        <taxon>Parvularculaceae</taxon>
        <taxon>Hyphococcus</taxon>
    </lineage>
</organism>
<sequence length="127" mass="13829">MAFGSQQRLETQISSSRLASLAGRETNVAAVADVQTSARQVSVQPDLSRIRTRSRDETPEQHQKRLASNRLNFVANMIVRFAIIGALVHFGYGVYEMTGTIHRGVAAGVILIGLDFLRVAAKSMNSA</sequence>
<dbReference type="Proteomes" id="UP001560685">
    <property type="component" value="Unassembled WGS sequence"/>
</dbReference>
<gene>
    <name evidence="3" type="ORF">ABFZ84_01770</name>
</gene>
<dbReference type="RefSeq" id="WP_369312172.1">
    <property type="nucleotide sequence ID" value="NZ_JBEHZE010000001.1"/>
</dbReference>